<dbReference type="Proteomes" id="UP001595604">
    <property type="component" value="Unassembled WGS sequence"/>
</dbReference>
<feature type="domain" description="TonB-dependent receptor-like beta-barrel" evidence="14">
    <location>
        <begin position="304"/>
        <end position="803"/>
    </location>
</feature>
<dbReference type="PANTHER" id="PTHR32552:SF81">
    <property type="entry name" value="TONB-DEPENDENT OUTER MEMBRANE RECEPTOR"/>
    <property type="match status" value="1"/>
</dbReference>
<comment type="similarity">
    <text evidence="11 12">Belongs to the TonB-dependent receptor family.</text>
</comment>
<feature type="signal peptide" evidence="13">
    <location>
        <begin position="1"/>
        <end position="26"/>
    </location>
</feature>
<evidence type="ECO:0000256" key="7">
    <source>
        <dbReference type="ARBA" id="ARBA00023065"/>
    </source>
</evidence>
<dbReference type="Pfam" id="PF00593">
    <property type="entry name" value="TonB_dep_Rec_b-barrel"/>
    <property type="match status" value="1"/>
</dbReference>
<keyword evidence="2 11" id="KW-0813">Transport</keyword>
<name>A0ABV7IVD3_9SPHN</name>
<evidence type="ECO:0000313" key="16">
    <source>
        <dbReference type="EMBL" id="MFC3174162.1"/>
    </source>
</evidence>
<evidence type="ECO:0000256" key="5">
    <source>
        <dbReference type="ARBA" id="ARBA00022692"/>
    </source>
</evidence>
<evidence type="ECO:0000256" key="13">
    <source>
        <dbReference type="SAM" id="SignalP"/>
    </source>
</evidence>
<accession>A0ABV7IVD3</accession>
<evidence type="ECO:0000256" key="11">
    <source>
        <dbReference type="PROSITE-ProRule" id="PRU01360"/>
    </source>
</evidence>
<keyword evidence="10 11" id="KW-0998">Cell outer membrane</keyword>
<comment type="caution">
    <text evidence="16">The sequence shown here is derived from an EMBL/GenBank/DDBJ whole genome shotgun (WGS) entry which is preliminary data.</text>
</comment>
<dbReference type="InterPro" id="IPR000531">
    <property type="entry name" value="Beta-barrel_TonB"/>
</dbReference>
<gene>
    <name evidence="16" type="ORF">ACFOD9_07860</name>
</gene>
<evidence type="ECO:0000259" key="14">
    <source>
        <dbReference type="Pfam" id="PF00593"/>
    </source>
</evidence>
<dbReference type="Gene3D" id="2.40.170.20">
    <property type="entry name" value="TonB-dependent receptor, beta-barrel domain"/>
    <property type="match status" value="1"/>
</dbReference>
<evidence type="ECO:0000256" key="8">
    <source>
        <dbReference type="ARBA" id="ARBA00023077"/>
    </source>
</evidence>
<evidence type="ECO:0000256" key="1">
    <source>
        <dbReference type="ARBA" id="ARBA00004571"/>
    </source>
</evidence>
<keyword evidence="6" id="KW-0408">Iron</keyword>
<keyword evidence="9 11" id="KW-0472">Membrane</keyword>
<evidence type="ECO:0000256" key="3">
    <source>
        <dbReference type="ARBA" id="ARBA00022452"/>
    </source>
</evidence>
<evidence type="ECO:0000256" key="2">
    <source>
        <dbReference type="ARBA" id="ARBA00022448"/>
    </source>
</evidence>
<evidence type="ECO:0000313" key="17">
    <source>
        <dbReference type="Proteomes" id="UP001595604"/>
    </source>
</evidence>
<evidence type="ECO:0000256" key="12">
    <source>
        <dbReference type="RuleBase" id="RU003357"/>
    </source>
</evidence>
<comment type="subcellular location">
    <subcellularLocation>
        <location evidence="1 11">Cell outer membrane</location>
        <topology evidence="1 11">Multi-pass membrane protein</topology>
    </subcellularLocation>
</comment>
<dbReference type="RefSeq" id="WP_379509533.1">
    <property type="nucleotide sequence ID" value="NZ_JBHRTQ010000007.1"/>
</dbReference>
<evidence type="ECO:0000256" key="6">
    <source>
        <dbReference type="ARBA" id="ARBA00023004"/>
    </source>
</evidence>
<keyword evidence="3 11" id="KW-1134">Transmembrane beta strand</keyword>
<sequence length="841" mass="90054">MHSFVRGGLLAATSLSFFALTTPSQAADGADAAAAAAAAATAADSAAAVAPADAQIDDGDPSRGEVIIVTARRRQETAQAVPLAISVIKADSIESTGNFNVVKLQQVAPTLQVYSSNPRNTSVNIRGLGVPFGLTSDGFEQGVGIYVDDVYNSRVAAATFDFLDVQQVEVLRGPQGTLYGKNTTAGAISITTNQPTFDFEGRAELTLGNLNLKQAKAAVSGPISDTLAARVAIASTSRRGTIYNVATRRWINEQDNIGVRGQLLFQPNDDLSITVSGDFSKQDPYGFGTSFVRVGRTQRALSRQYDALVAAVNAANPGRNYAVPSRNVYDRLTDIDAPLQAGNEIGGASLRVKWKLGAGTLTAISAWRYWDWKPQNDRDFSGLSVVSASNNPSQQNQYSQEFRYNYEGDKVNFVVGLFGFRQRIDTQGLERQGSDASRWSLTGAQAADASILSGLTANNTQWLKSSSAALYGQLSYKLTDKLTIQPGLRINYDKKEGYYSRVVTTGAGVVISCTPAPASGSVLAAQCGVYQPQTTSPAASKWNLSYDLNLNYKVARDVLVYATYAKSFKTLGINQNGLPLTTANVPDLTASTVKPESVNHFEIGLKAQFWDRRATFNLSAFLTEIKDFQATVNGGQFGTVRGYLANAEKVRSQGIEADFKIRPSDRLTAYVNGAYTDAKYARFTNAPCPPELSGGTFYAAGVTSDLSQAGVAGALSPRSCDISGQTLPGVSKWSFAYGAEVNVPARLLDKDGQVYFGVDGNYRSAWNSNASPSIYTRVDGYALTNFRVGFRGDGVDVFGWVRNAFDVNYIDLLQVAPGNTGLIAGTAGDQRTWGGTIKFSF</sequence>
<reference evidence="17" key="1">
    <citation type="journal article" date="2019" name="Int. J. Syst. Evol. Microbiol.">
        <title>The Global Catalogue of Microorganisms (GCM) 10K type strain sequencing project: providing services to taxonomists for standard genome sequencing and annotation.</title>
        <authorList>
            <consortium name="The Broad Institute Genomics Platform"/>
            <consortium name="The Broad Institute Genome Sequencing Center for Infectious Disease"/>
            <person name="Wu L."/>
            <person name="Ma J."/>
        </authorList>
    </citation>
    <scope>NUCLEOTIDE SEQUENCE [LARGE SCALE GENOMIC DNA]</scope>
    <source>
        <strain evidence="17">KCTC 42984</strain>
    </source>
</reference>
<organism evidence="16 17">
    <name type="scientific">Novosphingobium bradum</name>
    <dbReference type="NCBI Taxonomy" id="1737444"/>
    <lineage>
        <taxon>Bacteria</taxon>
        <taxon>Pseudomonadati</taxon>
        <taxon>Pseudomonadota</taxon>
        <taxon>Alphaproteobacteria</taxon>
        <taxon>Sphingomonadales</taxon>
        <taxon>Sphingomonadaceae</taxon>
        <taxon>Novosphingobium</taxon>
    </lineage>
</organism>
<proteinExistence type="inferred from homology"/>
<evidence type="ECO:0000256" key="10">
    <source>
        <dbReference type="ARBA" id="ARBA00023237"/>
    </source>
</evidence>
<evidence type="ECO:0000256" key="9">
    <source>
        <dbReference type="ARBA" id="ARBA00023136"/>
    </source>
</evidence>
<dbReference type="PANTHER" id="PTHR32552">
    <property type="entry name" value="FERRICHROME IRON RECEPTOR-RELATED"/>
    <property type="match status" value="1"/>
</dbReference>
<protein>
    <submittedName>
        <fullName evidence="16">TonB-dependent receptor</fullName>
    </submittedName>
</protein>
<keyword evidence="13" id="KW-0732">Signal</keyword>
<dbReference type="InterPro" id="IPR039426">
    <property type="entry name" value="TonB-dep_rcpt-like"/>
</dbReference>
<dbReference type="EMBL" id="JBHRTQ010000007">
    <property type="protein sequence ID" value="MFC3174162.1"/>
    <property type="molecule type" value="Genomic_DNA"/>
</dbReference>
<feature type="domain" description="TonB-dependent receptor plug" evidence="15">
    <location>
        <begin position="79"/>
        <end position="187"/>
    </location>
</feature>
<dbReference type="InterPro" id="IPR012910">
    <property type="entry name" value="Plug_dom"/>
</dbReference>
<dbReference type="SUPFAM" id="SSF56935">
    <property type="entry name" value="Porins"/>
    <property type="match status" value="1"/>
</dbReference>
<evidence type="ECO:0000256" key="4">
    <source>
        <dbReference type="ARBA" id="ARBA00022496"/>
    </source>
</evidence>
<dbReference type="PROSITE" id="PS52016">
    <property type="entry name" value="TONB_DEPENDENT_REC_3"/>
    <property type="match status" value="1"/>
</dbReference>
<evidence type="ECO:0000259" key="15">
    <source>
        <dbReference type="Pfam" id="PF07715"/>
    </source>
</evidence>
<keyword evidence="4" id="KW-0410">Iron transport</keyword>
<keyword evidence="7" id="KW-0406">Ion transport</keyword>
<keyword evidence="5 11" id="KW-0812">Transmembrane</keyword>
<keyword evidence="16" id="KW-0675">Receptor</keyword>
<dbReference type="InterPro" id="IPR036942">
    <property type="entry name" value="Beta-barrel_TonB_sf"/>
</dbReference>
<dbReference type="Pfam" id="PF07715">
    <property type="entry name" value="Plug"/>
    <property type="match status" value="1"/>
</dbReference>
<keyword evidence="8 12" id="KW-0798">TonB box</keyword>
<feature type="chain" id="PRO_5045337185" evidence="13">
    <location>
        <begin position="27"/>
        <end position="841"/>
    </location>
</feature>
<keyword evidence="17" id="KW-1185">Reference proteome</keyword>